<dbReference type="PROSITE" id="PS50002">
    <property type="entry name" value="SH3"/>
    <property type="match status" value="1"/>
</dbReference>
<keyword evidence="1 2" id="KW-0728">SH3 domain</keyword>
<evidence type="ECO:0000256" key="2">
    <source>
        <dbReference type="PROSITE-ProRule" id="PRU00192"/>
    </source>
</evidence>
<organism evidence="5 6">
    <name type="scientific">Mycena pura</name>
    <dbReference type="NCBI Taxonomy" id="153505"/>
    <lineage>
        <taxon>Eukaryota</taxon>
        <taxon>Fungi</taxon>
        <taxon>Dikarya</taxon>
        <taxon>Basidiomycota</taxon>
        <taxon>Agaricomycotina</taxon>
        <taxon>Agaricomycetes</taxon>
        <taxon>Agaricomycetidae</taxon>
        <taxon>Agaricales</taxon>
        <taxon>Marasmiineae</taxon>
        <taxon>Mycenaceae</taxon>
        <taxon>Mycena</taxon>
    </lineage>
</organism>
<comment type="caution">
    <text evidence="5">The sequence shown here is derived from an EMBL/GenBank/DDBJ whole genome shotgun (WGS) entry which is preliminary data.</text>
</comment>
<dbReference type="InterPro" id="IPR036028">
    <property type="entry name" value="SH3-like_dom_sf"/>
</dbReference>
<dbReference type="SUPFAM" id="SSF50044">
    <property type="entry name" value="SH3-domain"/>
    <property type="match status" value="1"/>
</dbReference>
<evidence type="ECO:0000259" key="4">
    <source>
        <dbReference type="PROSITE" id="PS50002"/>
    </source>
</evidence>
<proteinExistence type="predicted"/>
<dbReference type="EMBL" id="JARJCW010000104">
    <property type="protein sequence ID" value="KAJ7193828.1"/>
    <property type="molecule type" value="Genomic_DNA"/>
</dbReference>
<sequence length="78" mass="8534">VRSEYIPSLPDELEIFTGEVVRVQSEFDDGWALCVNTRGERGMVPLECLDRSASGSGSAGAQLQTPSPYRDSRRTSSL</sequence>
<accession>A0AAD6Y4I8</accession>
<keyword evidence="6" id="KW-1185">Reference proteome</keyword>
<evidence type="ECO:0000313" key="5">
    <source>
        <dbReference type="EMBL" id="KAJ7193828.1"/>
    </source>
</evidence>
<dbReference type="Gene3D" id="2.30.30.40">
    <property type="entry name" value="SH3 Domains"/>
    <property type="match status" value="1"/>
</dbReference>
<feature type="non-terminal residue" evidence="5">
    <location>
        <position position="1"/>
    </location>
</feature>
<evidence type="ECO:0000256" key="3">
    <source>
        <dbReference type="SAM" id="MobiDB-lite"/>
    </source>
</evidence>
<feature type="region of interest" description="Disordered" evidence="3">
    <location>
        <begin position="50"/>
        <end position="78"/>
    </location>
</feature>
<feature type="non-terminal residue" evidence="5">
    <location>
        <position position="78"/>
    </location>
</feature>
<evidence type="ECO:0000256" key="1">
    <source>
        <dbReference type="ARBA" id="ARBA00022443"/>
    </source>
</evidence>
<dbReference type="Proteomes" id="UP001219525">
    <property type="component" value="Unassembled WGS sequence"/>
</dbReference>
<name>A0AAD6Y4I8_9AGAR</name>
<protein>
    <recommendedName>
        <fullName evidence="4">SH3 domain-containing protein</fullName>
    </recommendedName>
</protein>
<dbReference type="AlphaFoldDB" id="A0AAD6Y4I8"/>
<reference evidence="5" key="1">
    <citation type="submission" date="2023-03" db="EMBL/GenBank/DDBJ databases">
        <title>Massive genome expansion in bonnet fungi (Mycena s.s.) driven by repeated elements and novel gene families across ecological guilds.</title>
        <authorList>
            <consortium name="Lawrence Berkeley National Laboratory"/>
            <person name="Harder C.B."/>
            <person name="Miyauchi S."/>
            <person name="Viragh M."/>
            <person name="Kuo A."/>
            <person name="Thoen E."/>
            <person name="Andreopoulos B."/>
            <person name="Lu D."/>
            <person name="Skrede I."/>
            <person name="Drula E."/>
            <person name="Henrissat B."/>
            <person name="Morin E."/>
            <person name="Kohler A."/>
            <person name="Barry K."/>
            <person name="LaButti K."/>
            <person name="Morin E."/>
            <person name="Salamov A."/>
            <person name="Lipzen A."/>
            <person name="Mereny Z."/>
            <person name="Hegedus B."/>
            <person name="Baldrian P."/>
            <person name="Stursova M."/>
            <person name="Weitz H."/>
            <person name="Taylor A."/>
            <person name="Grigoriev I.V."/>
            <person name="Nagy L.G."/>
            <person name="Martin F."/>
            <person name="Kauserud H."/>
        </authorList>
    </citation>
    <scope>NUCLEOTIDE SEQUENCE</scope>
    <source>
        <strain evidence="5">9144</strain>
    </source>
</reference>
<gene>
    <name evidence="5" type="ORF">GGX14DRAFT_297353</name>
</gene>
<dbReference type="InterPro" id="IPR001452">
    <property type="entry name" value="SH3_domain"/>
</dbReference>
<evidence type="ECO:0000313" key="6">
    <source>
        <dbReference type="Proteomes" id="UP001219525"/>
    </source>
</evidence>
<feature type="compositionally biased region" description="Low complexity" evidence="3">
    <location>
        <begin position="52"/>
        <end position="61"/>
    </location>
</feature>
<feature type="domain" description="SH3" evidence="4">
    <location>
        <begin position="1"/>
        <end position="54"/>
    </location>
</feature>
<dbReference type="Pfam" id="PF14604">
    <property type="entry name" value="SH3_9"/>
    <property type="match status" value="1"/>
</dbReference>